<evidence type="ECO:0000256" key="1">
    <source>
        <dbReference type="SAM" id="Phobius"/>
    </source>
</evidence>
<feature type="transmembrane region" description="Helical" evidence="1">
    <location>
        <begin position="285"/>
        <end position="307"/>
    </location>
</feature>
<name>A0A2H0TPM9_9BACT</name>
<dbReference type="AlphaFoldDB" id="A0A2H0TPM9"/>
<comment type="caution">
    <text evidence="3">The sequence shown here is derived from an EMBL/GenBank/DDBJ whole genome shotgun (WGS) entry which is preliminary data.</text>
</comment>
<feature type="signal peptide" evidence="2">
    <location>
        <begin position="1"/>
        <end position="19"/>
    </location>
</feature>
<keyword evidence="1" id="KW-1133">Transmembrane helix</keyword>
<proteinExistence type="predicted"/>
<dbReference type="InterPro" id="IPR043993">
    <property type="entry name" value="T4SS_pilin"/>
</dbReference>
<dbReference type="Proteomes" id="UP000230154">
    <property type="component" value="Unassembled WGS sequence"/>
</dbReference>
<organism evidence="3 4">
    <name type="scientific">Candidatus Magasanikbacteria bacterium CG10_big_fil_rev_8_21_14_0_10_47_10</name>
    <dbReference type="NCBI Taxonomy" id="1974652"/>
    <lineage>
        <taxon>Bacteria</taxon>
        <taxon>Candidatus Magasanikiibacteriota</taxon>
    </lineage>
</organism>
<feature type="chain" id="PRO_5013870410" evidence="2">
    <location>
        <begin position="20"/>
        <end position="356"/>
    </location>
</feature>
<reference evidence="4" key="1">
    <citation type="submission" date="2017-09" db="EMBL/GenBank/DDBJ databases">
        <title>Depth-based differentiation of microbial function through sediment-hosted aquifers and enrichment of novel symbionts in the deep terrestrial subsurface.</title>
        <authorList>
            <person name="Probst A.J."/>
            <person name="Ladd B."/>
            <person name="Jarett J.K."/>
            <person name="Geller-Mcgrath D.E."/>
            <person name="Sieber C.M.K."/>
            <person name="Emerson J.B."/>
            <person name="Anantharaman K."/>
            <person name="Thomas B.C."/>
            <person name="Malmstrom R."/>
            <person name="Stieglmeier M."/>
            <person name="Klingl A."/>
            <person name="Woyke T."/>
            <person name="Ryan C.M."/>
            <person name="Banfield J.F."/>
        </authorList>
    </citation>
    <scope>NUCLEOTIDE SEQUENCE [LARGE SCALE GENOMIC DNA]</scope>
</reference>
<evidence type="ECO:0000313" key="4">
    <source>
        <dbReference type="Proteomes" id="UP000230154"/>
    </source>
</evidence>
<keyword evidence="2" id="KW-0732">Signal</keyword>
<evidence type="ECO:0000256" key="2">
    <source>
        <dbReference type="SAM" id="SignalP"/>
    </source>
</evidence>
<protein>
    <submittedName>
        <fullName evidence="3">Uncharacterized protein</fullName>
    </submittedName>
</protein>
<keyword evidence="1" id="KW-0472">Membrane</keyword>
<gene>
    <name evidence="3" type="ORF">COU35_04100</name>
</gene>
<accession>A0A2H0TPM9</accession>
<sequence length="356" mass="37755">MHARLFIFFILISGGLTFAQYTAAQSADVVCAQRIENQGQDAARAGVACERDRLCLYNGVTRKCVPGVEPGMEAIDDACKEFTKSQEAIRVCVGVPDENACYAPHCENNNRNTECRYIGSYPGNLDSHRCRAKTSAQAEDSKAIRACAVSVPQAKPECVGAALFQNAGCVAAMTACANDYKNKNPGAPGAGGTRKSDCDAIAARNAACEVIADPADRADCQQQAESAFNACIQSCVDCTGGDGTVQPQRGKPEGYTGPIPDCAFTYEGCRDVNNLLELLIKVGQAIFGIIGSIAFLMFIYGGFTIILAQGSAEKFKKGYGIVFAAVIGLLISFAAYIIVDLVLEALNVSSNFRGIK</sequence>
<evidence type="ECO:0000313" key="3">
    <source>
        <dbReference type="EMBL" id="PIR74111.1"/>
    </source>
</evidence>
<dbReference type="EMBL" id="PFCB01000029">
    <property type="protein sequence ID" value="PIR74111.1"/>
    <property type="molecule type" value="Genomic_DNA"/>
</dbReference>
<keyword evidence="1" id="KW-0812">Transmembrane</keyword>
<feature type="transmembrane region" description="Helical" evidence="1">
    <location>
        <begin position="319"/>
        <end position="339"/>
    </location>
</feature>
<dbReference type="Pfam" id="PF18895">
    <property type="entry name" value="T4SS_pilin"/>
    <property type="match status" value="1"/>
</dbReference>